<dbReference type="Proteomes" id="UP000287243">
    <property type="component" value="Chromosome"/>
</dbReference>
<dbReference type="Gene3D" id="3.40.50.150">
    <property type="entry name" value="Vaccinia Virus protein VP39"/>
    <property type="match status" value="1"/>
</dbReference>
<dbReference type="EMBL" id="CP019384">
    <property type="protein sequence ID" value="QAT16836.1"/>
    <property type="molecule type" value="Genomic_DNA"/>
</dbReference>
<reference evidence="1 2" key="1">
    <citation type="submission" date="2017-01" db="EMBL/GenBank/DDBJ databases">
        <title>First insights into the biology of 'candidatus Vampirococcus archaeovorus'.</title>
        <authorList>
            <person name="Kizina J."/>
            <person name="Jordan S."/>
            <person name="Stueber K."/>
            <person name="Reinhardt R."/>
            <person name="Harder J."/>
        </authorList>
    </citation>
    <scope>NUCLEOTIDE SEQUENCE [LARGE SCALE GENOMIC DNA]</scope>
    <source>
        <strain evidence="1 2">LiM</strain>
    </source>
</reference>
<dbReference type="RefSeq" id="WP_128699478.1">
    <property type="nucleotide sequence ID" value="NZ_CP019384.1"/>
</dbReference>
<protein>
    <recommendedName>
        <fullName evidence="3">Class I SAM-dependent methyltransferase</fullName>
    </recommendedName>
</protein>
<evidence type="ECO:0008006" key="3">
    <source>
        <dbReference type="Google" id="ProtNLM"/>
    </source>
</evidence>
<proteinExistence type="predicted"/>
<dbReference type="AlphaFoldDB" id="A0A410P3V0"/>
<dbReference type="Pfam" id="PF13578">
    <property type="entry name" value="Methyltransf_24"/>
    <property type="match status" value="1"/>
</dbReference>
<name>A0A410P3V0_VELA1</name>
<dbReference type="OrthoDB" id="240750at2"/>
<accession>A0A410P3V0</accession>
<dbReference type="KEGG" id="vai:BU251_03350"/>
<dbReference type="InterPro" id="IPR029063">
    <property type="entry name" value="SAM-dependent_MTases_sf"/>
</dbReference>
<evidence type="ECO:0000313" key="1">
    <source>
        <dbReference type="EMBL" id="QAT16836.1"/>
    </source>
</evidence>
<sequence>MLYPFKNLFDQNRRLREIDRQEGLFGLNEGRLVYKIARSLKDHAVVVEIGAYKGKSTSFIAEGLNGKNSKIYSIDTWFNDGGMRQTRADTFPEFLNNTASWRGKIIPLRGFSSEIRRSWLSEKKIDFLWIDGDHSYTGIKKDIEDWLPLVKKNCFVCFHDYRDEAGVKKAVDEKILDRTIVFVRREGNIFLTRKLID</sequence>
<gene>
    <name evidence="1" type="ORF">BU251_03350</name>
</gene>
<evidence type="ECO:0000313" key="2">
    <source>
        <dbReference type="Proteomes" id="UP000287243"/>
    </source>
</evidence>
<dbReference type="SUPFAM" id="SSF53335">
    <property type="entry name" value="S-adenosyl-L-methionine-dependent methyltransferases"/>
    <property type="match status" value="1"/>
</dbReference>
<organism evidence="1 2">
    <name type="scientific">Velamenicoccus archaeovorus</name>
    <dbReference type="NCBI Taxonomy" id="1930593"/>
    <lineage>
        <taxon>Bacteria</taxon>
        <taxon>Pseudomonadati</taxon>
        <taxon>Candidatus Omnitrophota</taxon>
        <taxon>Candidatus Velamenicoccus</taxon>
    </lineage>
</organism>
<keyword evidence="2" id="KW-1185">Reference proteome</keyword>